<evidence type="ECO:0000256" key="9">
    <source>
        <dbReference type="ARBA" id="ARBA00023014"/>
    </source>
</evidence>
<feature type="transmembrane region" description="Helical" evidence="11">
    <location>
        <begin position="84"/>
        <end position="103"/>
    </location>
</feature>
<feature type="domain" description="4Fe-4S ferredoxin-type" evidence="12">
    <location>
        <begin position="292"/>
        <end position="323"/>
    </location>
</feature>
<feature type="transmembrane region" description="Helical" evidence="11">
    <location>
        <begin position="123"/>
        <end position="146"/>
    </location>
</feature>
<reference evidence="13 14" key="1">
    <citation type="submission" date="2016-10" db="EMBL/GenBank/DDBJ databases">
        <authorList>
            <person name="de Groot N.N."/>
        </authorList>
    </citation>
    <scope>NUCLEOTIDE SEQUENCE [LARGE SCALE GENOMIC DNA]</scope>
    <source>
        <strain evidence="13 14">DSM 8423</strain>
    </source>
</reference>
<evidence type="ECO:0000256" key="10">
    <source>
        <dbReference type="ARBA" id="ARBA00023136"/>
    </source>
</evidence>
<feature type="transmembrane region" description="Helical" evidence="11">
    <location>
        <begin position="24"/>
        <end position="41"/>
    </location>
</feature>
<dbReference type="Proteomes" id="UP000198744">
    <property type="component" value="Unassembled WGS sequence"/>
</dbReference>
<evidence type="ECO:0000256" key="8">
    <source>
        <dbReference type="ARBA" id="ARBA00023004"/>
    </source>
</evidence>
<gene>
    <name evidence="13" type="ORF">SAMN04489760_101125</name>
</gene>
<dbReference type="OrthoDB" id="9794954at2"/>
<feature type="transmembrane region" description="Helical" evidence="11">
    <location>
        <begin position="200"/>
        <end position="217"/>
    </location>
</feature>
<proteinExistence type="predicted"/>
<dbReference type="InterPro" id="IPR004017">
    <property type="entry name" value="Cys_rich_dom"/>
</dbReference>
<dbReference type="RefSeq" id="WP_093881839.1">
    <property type="nucleotide sequence ID" value="NZ_FOBS01000001.1"/>
</dbReference>
<feature type="transmembrane region" description="Helical" evidence="11">
    <location>
        <begin position="229"/>
        <end position="246"/>
    </location>
</feature>
<evidence type="ECO:0000256" key="5">
    <source>
        <dbReference type="ARBA" id="ARBA00022723"/>
    </source>
</evidence>
<dbReference type="AlphaFoldDB" id="A0A1H7UE64"/>
<dbReference type="InterPro" id="IPR017896">
    <property type="entry name" value="4Fe4S_Fe-S-bd"/>
</dbReference>
<dbReference type="Gene3D" id="1.10.1060.10">
    <property type="entry name" value="Alpha-helical ferredoxin"/>
    <property type="match status" value="1"/>
</dbReference>
<evidence type="ECO:0000259" key="12">
    <source>
        <dbReference type="PROSITE" id="PS51379"/>
    </source>
</evidence>
<keyword evidence="9" id="KW-0411">Iron-sulfur</keyword>
<evidence type="ECO:0000256" key="7">
    <source>
        <dbReference type="ARBA" id="ARBA00023002"/>
    </source>
</evidence>
<keyword evidence="6 11" id="KW-1133">Transmembrane helix</keyword>
<dbReference type="GO" id="GO:0046872">
    <property type="term" value="F:metal ion binding"/>
    <property type="evidence" value="ECO:0007669"/>
    <property type="project" value="UniProtKB-KW"/>
</dbReference>
<dbReference type="InterPro" id="IPR017900">
    <property type="entry name" value="4Fe4S_Fe_S_CS"/>
</dbReference>
<keyword evidence="7" id="KW-0560">Oxidoreductase</keyword>
<dbReference type="InterPro" id="IPR009051">
    <property type="entry name" value="Helical_ferredxn"/>
</dbReference>
<name>A0A1H7UE64_9BACT</name>
<dbReference type="GO" id="GO:0016491">
    <property type="term" value="F:oxidoreductase activity"/>
    <property type="evidence" value="ECO:0007669"/>
    <property type="project" value="UniProtKB-KW"/>
</dbReference>
<evidence type="ECO:0000256" key="1">
    <source>
        <dbReference type="ARBA" id="ARBA00004651"/>
    </source>
</evidence>
<dbReference type="PROSITE" id="PS51379">
    <property type="entry name" value="4FE4S_FER_2"/>
    <property type="match status" value="1"/>
</dbReference>
<evidence type="ECO:0000256" key="4">
    <source>
        <dbReference type="ARBA" id="ARBA00022692"/>
    </source>
</evidence>
<keyword evidence="8" id="KW-0408">Iron</keyword>
<accession>A0A1H7UE64</accession>
<dbReference type="PROSITE" id="PS00198">
    <property type="entry name" value="4FE4S_FER_1"/>
    <property type="match status" value="1"/>
</dbReference>
<dbReference type="Gene3D" id="1.20.950.20">
    <property type="entry name" value="Transmembrane di-heme cytochromes, Chain C"/>
    <property type="match status" value="1"/>
</dbReference>
<evidence type="ECO:0000256" key="11">
    <source>
        <dbReference type="SAM" id="Phobius"/>
    </source>
</evidence>
<sequence>MVQPIGIGNEGREVFWNAEHFEPFLFLFTAVALGILGYGLYRRYQMWKAMGKPEMRMDNMGERVKLLLQNVLLQVKTSADAYPGIMHGLIFFGFFVLIFGAAFDATEFHITEPLGVAFLRGNFYLVFSFLMDLFGLAVLAGVLMAADRRYLKKPDRLGYKGEPDNRPDDAIVLLLIGGIIVTGFIIEALRISVTVEETPWEYWSFAGYALSHFFTGLDTDTAKAAHKFFWWLHTFIALGFIGYIPFSRLLHIVTTSANHFFMDMKPTGTIEPIRDFENAETFGVGQLEEFTWKQNFDLDACTRCGRCQDGCPAYLSGKPLSPKKLVQDLKTYWEQRAPLFVAAQKAAGEGGEMQIPEAEKAMVGEVIDLHELWACTNCMYCMENCSASIEHVPKIINMRQYKVLTEADFAGELQLTYRNMENNSNPWGVGSHVRADWAKEVGVKTLAEDPDVEYLFYVGCAGSFDDRGKKVSIALAKVLQAAGVKFGILGTEESCCGDSAMRGGNEYLYQTLAQMNIEAMNGYGVKKIIATCPHGYNALKKDYPHFGGNFEVYHHTEILADLISKGKITLKKPVTGTYVYHDSCFLGRYNQVYDEPRKVLKAVPGMKLTEMERNLAKSFCCGAGGARMWMEEDIGERINDMRTGQAIETGADTIAVGCPFCLTMMSDGIKDHKKEETMVSLDIAEIVWKAMDLEPAKEAASTEEGA</sequence>
<evidence type="ECO:0000313" key="13">
    <source>
        <dbReference type="EMBL" id="SEL95044.1"/>
    </source>
</evidence>
<keyword evidence="14" id="KW-1185">Reference proteome</keyword>
<dbReference type="EMBL" id="FOBS01000001">
    <property type="protein sequence ID" value="SEL95044.1"/>
    <property type="molecule type" value="Genomic_DNA"/>
</dbReference>
<dbReference type="InterPro" id="IPR023234">
    <property type="entry name" value="NarG-like_domain"/>
</dbReference>
<keyword evidence="5" id="KW-0479">Metal-binding</keyword>
<dbReference type="GO" id="GO:0005886">
    <property type="term" value="C:plasma membrane"/>
    <property type="evidence" value="ECO:0007669"/>
    <property type="project" value="UniProtKB-SubCell"/>
</dbReference>
<keyword evidence="3" id="KW-0004">4Fe-4S</keyword>
<feature type="transmembrane region" description="Helical" evidence="11">
    <location>
        <begin position="170"/>
        <end position="188"/>
    </location>
</feature>
<keyword evidence="4 11" id="KW-0812">Transmembrane</keyword>
<organism evidence="13 14">
    <name type="scientific">Syntrophus gentianae</name>
    <dbReference type="NCBI Taxonomy" id="43775"/>
    <lineage>
        <taxon>Bacteria</taxon>
        <taxon>Pseudomonadati</taxon>
        <taxon>Thermodesulfobacteriota</taxon>
        <taxon>Syntrophia</taxon>
        <taxon>Syntrophales</taxon>
        <taxon>Syntrophaceae</taxon>
        <taxon>Syntrophus</taxon>
    </lineage>
</organism>
<dbReference type="SUPFAM" id="SSF103501">
    <property type="entry name" value="Respiratory nitrate reductase 1 gamma chain"/>
    <property type="match status" value="1"/>
</dbReference>
<dbReference type="GO" id="GO:0051539">
    <property type="term" value="F:4 iron, 4 sulfur cluster binding"/>
    <property type="evidence" value="ECO:0007669"/>
    <property type="project" value="UniProtKB-KW"/>
</dbReference>
<keyword evidence="2" id="KW-1003">Cell membrane</keyword>
<dbReference type="InterPro" id="IPR051460">
    <property type="entry name" value="HdrC_iron-sulfur_subunit"/>
</dbReference>
<evidence type="ECO:0000313" key="14">
    <source>
        <dbReference type="Proteomes" id="UP000198744"/>
    </source>
</evidence>
<dbReference type="Pfam" id="PF02754">
    <property type="entry name" value="CCG"/>
    <property type="match status" value="2"/>
</dbReference>
<dbReference type="PANTHER" id="PTHR43255">
    <property type="entry name" value="IRON-SULFUR-BINDING OXIDOREDUCTASE FADF-RELATED-RELATED"/>
    <property type="match status" value="1"/>
</dbReference>
<evidence type="ECO:0000256" key="3">
    <source>
        <dbReference type="ARBA" id="ARBA00022485"/>
    </source>
</evidence>
<dbReference type="STRING" id="43775.SAMN04489760_101125"/>
<evidence type="ECO:0000256" key="2">
    <source>
        <dbReference type="ARBA" id="ARBA00022475"/>
    </source>
</evidence>
<dbReference type="SUPFAM" id="SSF46548">
    <property type="entry name" value="alpha-helical ferredoxin"/>
    <property type="match status" value="1"/>
</dbReference>
<dbReference type="Pfam" id="PF13237">
    <property type="entry name" value="Fer4_10"/>
    <property type="match status" value="1"/>
</dbReference>
<protein>
    <submittedName>
        <fullName evidence="13">Fe-S oxidoreductase</fullName>
    </submittedName>
</protein>
<dbReference type="Pfam" id="PF02665">
    <property type="entry name" value="Nitrate_red_gam"/>
    <property type="match status" value="1"/>
</dbReference>
<comment type="subcellular location">
    <subcellularLocation>
        <location evidence="1">Cell membrane</location>
        <topology evidence="1">Multi-pass membrane protein</topology>
    </subcellularLocation>
</comment>
<keyword evidence="10 11" id="KW-0472">Membrane</keyword>
<dbReference type="InterPro" id="IPR036197">
    <property type="entry name" value="NarG-like_sf"/>
</dbReference>
<dbReference type="PANTHER" id="PTHR43255:SF1">
    <property type="entry name" value="IRON-SULFUR-BINDING OXIDOREDUCTASE FADF-RELATED"/>
    <property type="match status" value="1"/>
</dbReference>
<evidence type="ECO:0000256" key="6">
    <source>
        <dbReference type="ARBA" id="ARBA00022989"/>
    </source>
</evidence>